<keyword evidence="3" id="KW-1185">Reference proteome</keyword>
<organism evidence="2 3">
    <name type="scientific">Carya illinoinensis</name>
    <name type="common">Pecan</name>
    <dbReference type="NCBI Taxonomy" id="32201"/>
    <lineage>
        <taxon>Eukaryota</taxon>
        <taxon>Viridiplantae</taxon>
        <taxon>Streptophyta</taxon>
        <taxon>Embryophyta</taxon>
        <taxon>Tracheophyta</taxon>
        <taxon>Spermatophyta</taxon>
        <taxon>Magnoliopsida</taxon>
        <taxon>eudicotyledons</taxon>
        <taxon>Gunneridae</taxon>
        <taxon>Pentapetalae</taxon>
        <taxon>rosids</taxon>
        <taxon>fabids</taxon>
        <taxon>Fagales</taxon>
        <taxon>Juglandaceae</taxon>
        <taxon>Carya</taxon>
    </lineage>
</organism>
<dbReference type="AlphaFoldDB" id="A0A8T1R5W5"/>
<name>A0A8T1R5W5_CARIL</name>
<comment type="caution">
    <text evidence="2">The sequence shown here is derived from an EMBL/GenBank/DDBJ whole genome shotgun (WGS) entry which is preliminary data.</text>
</comment>
<feature type="chain" id="PRO_5035869882" evidence="1">
    <location>
        <begin position="24"/>
        <end position="64"/>
    </location>
</feature>
<protein>
    <submittedName>
        <fullName evidence="2">Uncharacterized protein</fullName>
    </submittedName>
</protein>
<keyword evidence="1" id="KW-0732">Signal</keyword>
<dbReference type="Proteomes" id="UP000811609">
    <property type="component" value="Chromosome 3"/>
</dbReference>
<proteinExistence type="predicted"/>
<dbReference type="EMBL" id="CM031811">
    <property type="protein sequence ID" value="KAG6661864.1"/>
    <property type="molecule type" value="Genomic_DNA"/>
</dbReference>
<accession>A0A8T1R5W5</accession>
<evidence type="ECO:0000313" key="3">
    <source>
        <dbReference type="Proteomes" id="UP000811609"/>
    </source>
</evidence>
<sequence>MGFSNQCQCICLALMILTLGALASQVAAPTLQDVVIREMHEQWMARYGRIYENIQEKDKRLKIF</sequence>
<feature type="signal peptide" evidence="1">
    <location>
        <begin position="1"/>
        <end position="23"/>
    </location>
</feature>
<evidence type="ECO:0000313" key="2">
    <source>
        <dbReference type="EMBL" id="KAG6661864.1"/>
    </source>
</evidence>
<reference evidence="2" key="1">
    <citation type="submission" date="2020-12" db="EMBL/GenBank/DDBJ databases">
        <title>WGS assembly of Carya illinoinensis cv. Pawnee.</title>
        <authorList>
            <person name="Platts A."/>
            <person name="Shu S."/>
            <person name="Wright S."/>
            <person name="Barry K."/>
            <person name="Edger P."/>
            <person name="Pires J.C."/>
            <person name="Schmutz J."/>
        </authorList>
    </citation>
    <scope>NUCLEOTIDE SEQUENCE</scope>
    <source>
        <tissue evidence="2">Leaf</tissue>
    </source>
</reference>
<gene>
    <name evidence="2" type="ORF">CIPAW_03G204500</name>
</gene>
<evidence type="ECO:0000256" key="1">
    <source>
        <dbReference type="SAM" id="SignalP"/>
    </source>
</evidence>